<accession>A0ABP7WSP3</accession>
<keyword evidence="2" id="KW-1185">Reference proteome</keyword>
<dbReference type="Proteomes" id="UP001500392">
    <property type="component" value="Unassembled WGS sequence"/>
</dbReference>
<organism evidence="1 2">
    <name type="scientific">Zhongshania borealis</name>
    <dbReference type="NCBI Taxonomy" id="889488"/>
    <lineage>
        <taxon>Bacteria</taxon>
        <taxon>Pseudomonadati</taxon>
        <taxon>Pseudomonadota</taxon>
        <taxon>Gammaproteobacteria</taxon>
        <taxon>Cellvibrionales</taxon>
        <taxon>Spongiibacteraceae</taxon>
        <taxon>Zhongshania</taxon>
    </lineage>
</organism>
<gene>
    <name evidence="1" type="ORF">GCM10022414_20170</name>
</gene>
<dbReference type="EMBL" id="BAABDM010000003">
    <property type="protein sequence ID" value="GAA4095841.1"/>
    <property type="molecule type" value="Genomic_DNA"/>
</dbReference>
<reference evidence="2" key="1">
    <citation type="journal article" date="2019" name="Int. J. Syst. Evol. Microbiol.">
        <title>The Global Catalogue of Microorganisms (GCM) 10K type strain sequencing project: providing services to taxonomists for standard genome sequencing and annotation.</title>
        <authorList>
            <consortium name="The Broad Institute Genomics Platform"/>
            <consortium name="The Broad Institute Genome Sequencing Center for Infectious Disease"/>
            <person name="Wu L."/>
            <person name="Ma J."/>
        </authorList>
    </citation>
    <scope>NUCLEOTIDE SEQUENCE [LARGE SCALE GENOMIC DNA]</scope>
    <source>
        <strain evidence="2">JCM 17304</strain>
    </source>
</reference>
<evidence type="ECO:0000313" key="2">
    <source>
        <dbReference type="Proteomes" id="UP001500392"/>
    </source>
</evidence>
<comment type="caution">
    <text evidence="1">The sequence shown here is derived from an EMBL/GenBank/DDBJ whole genome shotgun (WGS) entry which is preliminary data.</text>
</comment>
<dbReference type="RefSeq" id="WP_344935388.1">
    <property type="nucleotide sequence ID" value="NZ_BAABDM010000003.1"/>
</dbReference>
<evidence type="ECO:0000313" key="1">
    <source>
        <dbReference type="EMBL" id="GAA4095841.1"/>
    </source>
</evidence>
<protein>
    <submittedName>
        <fullName evidence="1">Uncharacterized protein</fullName>
    </submittedName>
</protein>
<proteinExistence type="predicted"/>
<sequence length="58" mass="6650">MSTLTLRDSEQAQRFMDAPHFFDVVCGATQKGMFSHINHFVNTTMNDPLMQFTRAKVV</sequence>
<name>A0ABP7WSP3_9GAMM</name>